<dbReference type="SMART" id="SM00301">
    <property type="entry name" value="DM"/>
    <property type="match status" value="1"/>
</dbReference>
<keyword evidence="3 6" id="KW-0862">Zinc</keyword>
<keyword evidence="2 6" id="KW-0479">Metal-binding</keyword>
<keyword evidence="5 6" id="KW-0539">Nucleus</keyword>
<feature type="compositionally biased region" description="Basic and acidic residues" evidence="7">
    <location>
        <begin position="245"/>
        <end position="254"/>
    </location>
</feature>
<comment type="subcellular location">
    <subcellularLocation>
        <location evidence="6">Nucleus</location>
    </subcellularLocation>
</comment>
<evidence type="ECO:0000256" key="6">
    <source>
        <dbReference type="PROSITE-ProRule" id="PRU00070"/>
    </source>
</evidence>
<dbReference type="InterPro" id="IPR009060">
    <property type="entry name" value="UBA-like_sf"/>
</dbReference>
<feature type="region of interest" description="Disordered" evidence="7">
    <location>
        <begin position="167"/>
        <end position="198"/>
    </location>
</feature>
<dbReference type="SUPFAM" id="SSF82927">
    <property type="entry name" value="Cysteine-rich DNA binding domain, (DM domain)"/>
    <property type="match status" value="1"/>
</dbReference>
<proteinExistence type="inferred from homology"/>
<evidence type="ECO:0000256" key="5">
    <source>
        <dbReference type="ARBA" id="ARBA00023242"/>
    </source>
</evidence>
<feature type="compositionally biased region" description="Low complexity" evidence="7">
    <location>
        <begin position="120"/>
        <end position="129"/>
    </location>
</feature>
<keyword evidence="4 6" id="KW-0238">DNA-binding</keyword>
<feature type="region of interest" description="Disordered" evidence="7">
    <location>
        <begin position="111"/>
        <end position="152"/>
    </location>
</feature>
<name>A0A8W7PZE4_ANOCL</name>
<dbReference type="GO" id="GO:0000981">
    <property type="term" value="F:DNA-binding transcription factor activity, RNA polymerase II-specific"/>
    <property type="evidence" value="ECO:0007669"/>
    <property type="project" value="TreeGrafter"/>
</dbReference>
<dbReference type="InterPro" id="IPR001275">
    <property type="entry name" value="DM_DNA-bd"/>
</dbReference>
<evidence type="ECO:0000313" key="9">
    <source>
        <dbReference type="EnsemblMetazoa" id="ACOM040260-PA.1"/>
    </source>
</evidence>
<dbReference type="PANTHER" id="PTHR12322:SF116">
    <property type="entry name" value="DOUBLESEX-MAB RELATED 99B"/>
    <property type="match status" value="1"/>
</dbReference>
<dbReference type="Pfam" id="PF00751">
    <property type="entry name" value="DM"/>
    <property type="match status" value="1"/>
</dbReference>
<dbReference type="InterPro" id="IPR026607">
    <property type="entry name" value="DMRT"/>
</dbReference>
<evidence type="ECO:0000256" key="1">
    <source>
        <dbReference type="ARBA" id="ARBA00006834"/>
    </source>
</evidence>
<feature type="region of interest" description="Disordered" evidence="7">
    <location>
        <begin position="443"/>
        <end position="475"/>
    </location>
</feature>
<reference evidence="9" key="1">
    <citation type="submission" date="2022-08" db="UniProtKB">
        <authorList>
            <consortium name="EnsemblMetazoa"/>
        </authorList>
    </citation>
    <scope>IDENTIFICATION</scope>
</reference>
<dbReference type="InterPro" id="IPR005173">
    <property type="entry name" value="DMA"/>
</dbReference>
<dbReference type="VEuPathDB" id="VectorBase:ACON2_038208"/>
<evidence type="ECO:0000256" key="4">
    <source>
        <dbReference type="ARBA" id="ARBA00023125"/>
    </source>
</evidence>
<dbReference type="PANTHER" id="PTHR12322">
    <property type="entry name" value="DOUBLESEX AND MAB-3 RELATED TRANSCRIPTION FACTOR DMRT"/>
    <property type="match status" value="1"/>
</dbReference>
<dbReference type="FunFam" id="4.10.1040.10:FF:000001">
    <property type="entry name" value="doublesex- and mab-3-related transcription factor 1"/>
    <property type="match status" value="1"/>
</dbReference>
<feature type="compositionally biased region" description="Low complexity" evidence="7">
    <location>
        <begin position="183"/>
        <end position="196"/>
    </location>
</feature>
<accession>A0A8W7PZE4</accession>
<dbReference type="GO" id="GO:0000978">
    <property type="term" value="F:RNA polymerase II cis-regulatory region sequence-specific DNA binding"/>
    <property type="evidence" value="ECO:0007669"/>
    <property type="project" value="TreeGrafter"/>
</dbReference>
<organism evidence="9">
    <name type="scientific">Anopheles coluzzii</name>
    <name type="common">African malaria mosquito</name>
    <dbReference type="NCBI Taxonomy" id="1518534"/>
    <lineage>
        <taxon>Eukaryota</taxon>
        <taxon>Metazoa</taxon>
        <taxon>Ecdysozoa</taxon>
        <taxon>Arthropoda</taxon>
        <taxon>Hexapoda</taxon>
        <taxon>Insecta</taxon>
        <taxon>Pterygota</taxon>
        <taxon>Neoptera</taxon>
        <taxon>Endopterygota</taxon>
        <taxon>Diptera</taxon>
        <taxon>Nematocera</taxon>
        <taxon>Culicoidea</taxon>
        <taxon>Culicidae</taxon>
        <taxon>Anophelinae</taxon>
        <taxon>Anopheles</taxon>
    </lineage>
</organism>
<evidence type="ECO:0000256" key="3">
    <source>
        <dbReference type="ARBA" id="ARBA00022833"/>
    </source>
</evidence>
<sequence length="475" mass="51403">MSLPSGVDMSNLMQQHPVLGALPPAFFLRAASERYQRTPKCARCRNHGVVSALKGHKRYCRWRDCVCAKCTLIAERQRVMAAQVALRRQQAQEENEVRDLGLLYGTTGVHGVGQTPASDSVGSVQSVGQFHGGIPSPPNDAESGGTHHSYTSADADTDVQRLRSEHMHSAYSPNRSEPDSPESKSPVPAQQPSSSSTGISCLLDIHFYTERFDSTASAPAPSSAADRRPEVDRSGSLAGPKRQRISTETDHETESESSPSSPRHKSSLFSLPLDKQSPSQTGPPSSPESDLDVDSTPDDSIAPENLSLKKDPANVYTKPAATLVPVTNGGTGFLPYNQPPAAATQYQQALGVSASQASSQRSPVDVLLRVFPNRRRSEVELLLQRYRGDVVQAMEAMLCGDDALHSPISPTVRYSFLQQAHTKRFLSAPYTGTGYLPTILQDPEQQQQQQPQQLDQQTIGQHCAPANSPCVDGAE</sequence>
<evidence type="ECO:0000259" key="8">
    <source>
        <dbReference type="PROSITE" id="PS50809"/>
    </source>
</evidence>
<dbReference type="EnsemblMetazoa" id="ACOM040260-RA">
    <property type="protein sequence ID" value="ACOM040260-PA.1"/>
    <property type="gene ID" value="ACOM040260"/>
</dbReference>
<protein>
    <recommendedName>
        <fullName evidence="8">DM domain-containing protein</fullName>
    </recommendedName>
</protein>
<feature type="DNA-binding region" description="DM" evidence="6">
    <location>
        <begin position="41"/>
        <end position="88"/>
    </location>
</feature>
<feature type="compositionally biased region" description="Low complexity" evidence="7">
    <location>
        <begin position="443"/>
        <end position="457"/>
    </location>
</feature>
<dbReference type="PROSITE" id="PS40000">
    <property type="entry name" value="DM_1"/>
    <property type="match status" value="1"/>
</dbReference>
<evidence type="ECO:0000256" key="7">
    <source>
        <dbReference type="SAM" id="MobiDB-lite"/>
    </source>
</evidence>
<dbReference type="GO" id="GO:0046872">
    <property type="term" value="F:metal ion binding"/>
    <property type="evidence" value="ECO:0007669"/>
    <property type="project" value="UniProtKB-KW"/>
</dbReference>
<dbReference type="Pfam" id="PF03474">
    <property type="entry name" value="DMA"/>
    <property type="match status" value="1"/>
</dbReference>
<feature type="region of interest" description="Disordered" evidence="7">
    <location>
        <begin position="214"/>
        <end position="313"/>
    </location>
</feature>
<dbReference type="SUPFAM" id="SSF46934">
    <property type="entry name" value="UBA-like"/>
    <property type="match status" value="1"/>
</dbReference>
<dbReference type="PROSITE" id="PS50809">
    <property type="entry name" value="DM_2"/>
    <property type="match status" value="1"/>
</dbReference>
<dbReference type="Gene3D" id="4.10.1040.10">
    <property type="entry name" value="DM DNA-binding domain"/>
    <property type="match status" value="1"/>
</dbReference>
<dbReference type="GO" id="GO:0005634">
    <property type="term" value="C:nucleus"/>
    <property type="evidence" value="ECO:0007669"/>
    <property type="project" value="UniProtKB-SubCell"/>
</dbReference>
<dbReference type="Proteomes" id="UP000075882">
    <property type="component" value="Unassembled WGS sequence"/>
</dbReference>
<dbReference type="InterPro" id="IPR036407">
    <property type="entry name" value="DM_DNA-bd_sf"/>
</dbReference>
<evidence type="ECO:0000256" key="2">
    <source>
        <dbReference type="ARBA" id="ARBA00022723"/>
    </source>
</evidence>
<feature type="domain" description="DM" evidence="8">
    <location>
        <begin position="41"/>
        <end position="88"/>
    </location>
</feature>
<dbReference type="AlphaFoldDB" id="A0A8W7PZE4"/>
<dbReference type="GO" id="GO:0007548">
    <property type="term" value="P:sex differentiation"/>
    <property type="evidence" value="ECO:0007669"/>
    <property type="project" value="TreeGrafter"/>
</dbReference>
<comment type="similarity">
    <text evidence="1">Belongs to the DMRT family.</text>
</comment>